<keyword evidence="2" id="KW-1185">Reference proteome</keyword>
<sequence>KGIKNELEKITQNSLFKDGLIFCLRSRISNLEDKLDQIVSQPHQIIYNSKIGSIEANSASSSNDYKHDEVVEEIPHFSSHYSECESDGKEDYVQPYLLLH</sequence>
<gene>
    <name evidence="1" type="ORF">FMOSSE_LOCUS15148</name>
</gene>
<accession>A0A9N9I712</accession>
<protein>
    <submittedName>
        <fullName evidence="1">13317_t:CDS:1</fullName>
    </submittedName>
</protein>
<dbReference type="EMBL" id="CAJVPP010014136">
    <property type="protein sequence ID" value="CAG8723204.1"/>
    <property type="molecule type" value="Genomic_DNA"/>
</dbReference>
<organism evidence="1 2">
    <name type="scientific">Funneliformis mosseae</name>
    <name type="common">Endomycorrhizal fungus</name>
    <name type="synonym">Glomus mosseae</name>
    <dbReference type="NCBI Taxonomy" id="27381"/>
    <lineage>
        <taxon>Eukaryota</taxon>
        <taxon>Fungi</taxon>
        <taxon>Fungi incertae sedis</taxon>
        <taxon>Mucoromycota</taxon>
        <taxon>Glomeromycotina</taxon>
        <taxon>Glomeromycetes</taxon>
        <taxon>Glomerales</taxon>
        <taxon>Glomeraceae</taxon>
        <taxon>Funneliformis</taxon>
    </lineage>
</organism>
<evidence type="ECO:0000313" key="1">
    <source>
        <dbReference type="EMBL" id="CAG8723204.1"/>
    </source>
</evidence>
<name>A0A9N9I712_FUNMO</name>
<proteinExistence type="predicted"/>
<feature type="non-terminal residue" evidence="1">
    <location>
        <position position="1"/>
    </location>
</feature>
<evidence type="ECO:0000313" key="2">
    <source>
        <dbReference type="Proteomes" id="UP000789375"/>
    </source>
</evidence>
<dbReference type="AlphaFoldDB" id="A0A9N9I712"/>
<reference evidence="1" key="1">
    <citation type="submission" date="2021-06" db="EMBL/GenBank/DDBJ databases">
        <authorList>
            <person name="Kallberg Y."/>
            <person name="Tangrot J."/>
            <person name="Rosling A."/>
        </authorList>
    </citation>
    <scope>NUCLEOTIDE SEQUENCE</scope>
    <source>
        <strain evidence="1">87-6 pot B 2015</strain>
    </source>
</reference>
<comment type="caution">
    <text evidence="1">The sequence shown here is derived from an EMBL/GenBank/DDBJ whole genome shotgun (WGS) entry which is preliminary data.</text>
</comment>
<dbReference type="Proteomes" id="UP000789375">
    <property type="component" value="Unassembled WGS sequence"/>
</dbReference>